<evidence type="ECO:0008006" key="4">
    <source>
        <dbReference type="Google" id="ProtNLM"/>
    </source>
</evidence>
<dbReference type="RefSeq" id="WP_007624061.1">
    <property type="nucleotide sequence ID" value="NZ_BAEO01000062.1"/>
</dbReference>
<organism evidence="2 3">
    <name type="scientific">Paraglaciecola arctica BSs20135</name>
    <dbReference type="NCBI Taxonomy" id="493475"/>
    <lineage>
        <taxon>Bacteria</taxon>
        <taxon>Pseudomonadati</taxon>
        <taxon>Pseudomonadota</taxon>
        <taxon>Gammaproteobacteria</taxon>
        <taxon>Alteromonadales</taxon>
        <taxon>Alteromonadaceae</taxon>
        <taxon>Paraglaciecola</taxon>
    </lineage>
</organism>
<comment type="caution">
    <text evidence="2">The sequence shown here is derived from an EMBL/GenBank/DDBJ whole genome shotgun (WGS) entry which is preliminary data.</text>
</comment>
<gene>
    <name evidence="2" type="ORF">GARC_4355</name>
</gene>
<evidence type="ECO:0000256" key="1">
    <source>
        <dbReference type="SAM" id="SignalP"/>
    </source>
</evidence>
<feature type="signal peptide" evidence="1">
    <location>
        <begin position="1"/>
        <end position="19"/>
    </location>
</feature>
<feature type="chain" id="PRO_5003901446" description="Lipoprotein" evidence="1">
    <location>
        <begin position="20"/>
        <end position="174"/>
    </location>
</feature>
<dbReference type="STRING" id="493475.GARC_4355"/>
<dbReference type="NCBIfam" id="NF047637">
    <property type="entry name" value="lipo_CC0125"/>
    <property type="match status" value="1"/>
</dbReference>
<dbReference type="OrthoDB" id="7172943at2"/>
<sequence>MRYLTGFSMSCLLLLVGCAAPQPTLYQESSTKNEYGYTETKLTDTQYRIDFVGNRFTEKSRIKDYAMLRAAELTSKNGYDWFTIMDSETEQETKTHQQMAMSGSTGNKVIRKCGLLGCSTYVTPDYSGVRIETYEVEGKVSTSLQIAMGSGEAKNPNTVFNAQELAKNMRNNLK</sequence>
<reference evidence="2 3" key="1">
    <citation type="journal article" date="2017" name="Antonie Van Leeuwenhoek">
        <title>Rhizobium rhizosphaerae sp. nov., a novel species isolated from rice rhizosphere.</title>
        <authorList>
            <person name="Zhao J.J."/>
            <person name="Zhang J."/>
            <person name="Zhang R.J."/>
            <person name="Zhang C.W."/>
            <person name="Yin H.Q."/>
            <person name="Zhang X.X."/>
        </authorList>
    </citation>
    <scope>NUCLEOTIDE SEQUENCE [LARGE SCALE GENOMIC DNA]</scope>
    <source>
        <strain evidence="2 3">BSs20135</strain>
    </source>
</reference>
<protein>
    <recommendedName>
        <fullName evidence="4">Lipoprotein</fullName>
    </recommendedName>
</protein>
<keyword evidence="1" id="KW-0732">Signal</keyword>
<dbReference type="Proteomes" id="UP000006327">
    <property type="component" value="Unassembled WGS sequence"/>
</dbReference>
<accession>K6YT31</accession>
<proteinExistence type="predicted"/>
<evidence type="ECO:0000313" key="3">
    <source>
        <dbReference type="Proteomes" id="UP000006327"/>
    </source>
</evidence>
<dbReference type="PROSITE" id="PS51257">
    <property type="entry name" value="PROKAR_LIPOPROTEIN"/>
    <property type="match status" value="1"/>
</dbReference>
<name>K6YT31_9ALTE</name>
<dbReference type="EMBL" id="BAEO01000062">
    <property type="protein sequence ID" value="GAC21297.1"/>
    <property type="molecule type" value="Genomic_DNA"/>
</dbReference>
<dbReference type="AlphaFoldDB" id="K6YT31"/>
<evidence type="ECO:0000313" key="2">
    <source>
        <dbReference type="EMBL" id="GAC21297.1"/>
    </source>
</evidence>
<dbReference type="eggNOG" id="ENOG5032T1A">
    <property type="taxonomic scope" value="Bacteria"/>
</dbReference>
<keyword evidence="3" id="KW-1185">Reference proteome</keyword>